<protein>
    <submittedName>
        <fullName evidence="2">Orf143</fullName>
    </submittedName>
</protein>
<dbReference type="AlphaFoldDB" id="A0A068BBV1"/>
<dbReference type="EMBL" id="KJ820684">
    <property type="protein sequence ID" value="AIC83395.1"/>
    <property type="molecule type" value="Genomic_DNA"/>
</dbReference>
<keyword evidence="2" id="KW-0496">Mitochondrion</keyword>
<evidence type="ECO:0000313" key="2">
    <source>
        <dbReference type="EMBL" id="AIC83395.1"/>
    </source>
</evidence>
<sequence>MYRELSYIFVDNMNPSFSYNITTLGVGLILSIAILGAAYTAGNVFGVNTFVERLLEMDLEKLKQKTAFKLEKLWQHYRETNGVDLPQGLSFKDVVENEGIFEEHIKEQILGLKKIYFDLISNGTSSIYFVHILETYGNNIVGM</sequence>
<proteinExistence type="predicted"/>
<gene>
    <name evidence="2" type="primary">orf143</name>
</gene>
<accession>A0A068BBV1</accession>
<keyword evidence="1" id="KW-1133">Transmembrane helix</keyword>
<dbReference type="GeneID" id="19737006"/>
<dbReference type="RefSeq" id="YP_009045792.1">
    <property type="nucleotide sequence ID" value="NC_024429.1"/>
</dbReference>
<evidence type="ECO:0000256" key="1">
    <source>
        <dbReference type="SAM" id="Phobius"/>
    </source>
</evidence>
<keyword evidence="1" id="KW-0812">Transmembrane</keyword>
<geneLocation type="mitochondrion" evidence="2"/>
<reference evidence="2" key="1">
    <citation type="journal article" date="2014" name="Mitochondrion">
        <title>Comparative analysis of 11 Brassicales mitochondrial genomes and the mitochondrial transcriptome of Brassica oleracea.</title>
        <authorList>
            <person name="Grewe F."/>
            <person name="Edger P.P."/>
            <person name="Keren I."/>
            <person name="Sultan L."/>
            <person name="Pires J.C."/>
            <person name="Ostersetzer-Biran O."/>
            <person name="Mower J.P."/>
        </authorList>
    </citation>
    <scope>NUCLEOTIDE SEQUENCE</scope>
</reference>
<name>A0A068BBV1_BATMA</name>
<organism evidence="2">
    <name type="scientific">Batis maritima</name>
    <name type="common">Maritime saltwort</name>
    <dbReference type="NCBI Taxonomy" id="4436"/>
    <lineage>
        <taxon>Eukaryota</taxon>
        <taxon>Viridiplantae</taxon>
        <taxon>Streptophyta</taxon>
        <taxon>Embryophyta</taxon>
        <taxon>Tracheophyta</taxon>
        <taxon>Spermatophyta</taxon>
        <taxon>Magnoliopsida</taxon>
        <taxon>eudicotyledons</taxon>
        <taxon>Gunneridae</taxon>
        <taxon>Pentapetalae</taxon>
        <taxon>rosids</taxon>
        <taxon>malvids</taxon>
        <taxon>Brassicales</taxon>
        <taxon>Bataceae</taxon>
        <taxon>Batis</taxon>
    </lineage>
</organism>
<feature type="transmembrane region" description="Helical" evidence="1">
    <location>
        <begin position="21"/>
        <end position="41"/>
    </location>
</feature>
<keyword evidence="1" id="KW-0472">Membrane</keyword>